<organism evidence="6 7">
    <name type="scientific">SAR86 cluster bacterium</name>
    <dbReference type="NCBI Taxonomy" id="2030880"/>
    <lineage>
        <taxon>Bacteria</taxon>
        <taxon>Pseudomonadati</taxon>
        <taxon>Pseudomonadota</taxon>
        <taxon>Gammaproteobacteria</taxon>
        <taxon>SAR86 cluster</taxon>
    </lineage>
</organism>
<comment type="caution">
    <text evidence="6">The sequence shown here is derived from an EMBL/GenBank/DDBJ whole genome shotgun (WGS) entry which is preliminary data.</text>
</comment>
<dbReference type="EC" id="3.6.1.27" evidence="1"/>
<reference evidence="6 7" key="1">
    <citation type="submission" date="2019-02" db="EMBL/GenBank/DDBJ databases">
        <title>Prokaryotic population dynamics and viral predation in marine succession experiment using metagenomics: the confinement effect.</title>
        <authorList>
            <person name="Haro-Moreno J.M."/>
            <person name="Rodriguez-Valera F."/>
            <person name="Lopez-Perez M."/>
        </authorList>
    </citation>
    <scope>NUCLEOTIDE SEQUENCE [LARGE SCALE GENOMIC DNA]</scope>
    <source>
        <strain evidence="6">MED-G166</strain>
    </source>
</reference>
<evidence type="ECO:0000256" key="4">
    <source>
        <dbReference type="SAM" id="Phobius"/>
    </source>
</evidence>
<feature type="domain" description="Phosphatidic acid phosphatase type 2/haloperoxidase" evidence="5">
    <location>
        <begin position="47"/>
        <end position="162"/>
    </location>
</feature>
<keyword evidence="4" id="KW-1133">Transmembrane helix</keyword>
<feature type="transmembrane region" description="Helical" evidence="4">
    <location>
        <begin position="20"/>
        <end position="42"/>
    </location>
</feature>
<dbReference type="PANTHER" id="PTHR14969:SF13">
    <property type="entry name" value="AT30094P"/>
    <property type="match status" value="1"/>
</dbReference>
<dbReference type="Gene3D" id="1.20.144.10">
    <property type="entry name" value="Phosphatidic acid phosphatase type 2/haloperoxidase"/>
    <property type="match status" value="1"/>
</dbReference>
<dbReference type="InterPro" id="IPR000326">
    <property type="entry name" value="PAP2/HPO"/>
</dbReference>
<accession>A0A520MRK1</accession>
<gene>
    <name evidence="6" type="ORF">EVA99_02980</name>
</gene>
<name>A0A520MRK1_9GAMM</name>
<feature type="transmembrane region" description="Helical" evidence="4">
    <location>
        <begin position="49"/>
        <end position="67"/>
    </location>
</feature>
<dbReference type="PANTHER" id="PTHR14969">
    <property type="entry name" value="SPHINGOSINE-1-PHOSPHATE PHOSPHOHYDROLASE"/>
    <property type="match status" value="1"/>
</dbReference>
<feature type="transmembrane region" description="Helical" evidence="4">
    <location>
        <begin position="101"/>
        <end position="116"/>
    </location>
</feature>
<dbReference type="InterPro" id="IPR036938">
    <property type="entry name" value="PAP2/HPO_sf"/>
</dbReference>
<evidence type="ECO:0000256" key="1">
    <source>
        <dbReference type="ARBA" id="ARBA00012374"/>
    </source>
</evidence>
<feature type="transmembrane region" description="Helical" evidence="4">
    <location>
        <begin position="123"/>
        <end position="140"/>
    </location>
</feature>
<comment type="catalytic activity">
    <reaction evidence="3">
        <text>di-trans,octa-cis-undecaprenyl diphosphate + H2O = di-trans,octa-cis-undecaprenyl phosphate + phosphate + H(+)</text>
        <dbReference type="Rhea" id="RHEA:28094"/>
        <dbReference type="ChEBI" id="CHEBI:15377"/>
        <dbReference type="ChEBI" id="CHEBI:15378"/>
        <dbReference type="ChEBI" id="CHEBI:43474"/>
        <dbReference type="ChEBI" id="CHEBI:58405"/>
        <dbReference type="ChEBI" id="CHEBI:60392"/>
        <dbReference type="EC" id="3.6.1.27"/>
    </reaction>
</comment>
<keyword evidence="4" id="KW-0472">Membrane</keyword>
<evidence type="ECO:0000256" key="3">
    <source>
        <dbReference type="ARBA" id="ARBA00047594"/>
    </source>
</evidence>
<proteinExistence type="predicted"/>
<evidence type="ECO:0000259" key="5">
    <source>
        <dbReference type="SMART" id="SM00014"/>
    </source>
</evidence>
<sequence>MGLDLSFSEWLVQFNYFNDLAIIFSGRVFSGTLIAGIGIYFYRIKKLKIFFFICLVTGLGDLLGNFLKDLFLQPRPCFSHIDLFPSIDKCGPDLTGMPSNHALNFFIFSTLIHLFLRNSVISIIFFASSVLVALSRVLLIKHLLSQVIIGSLIGIVMGIIFYEAFQRWKKI</sequence>
<dbReference type="AlphaFoldDB" id="A0A520MRK1"/>
<dbReference type="GO" id="GO:0050380">
    <property type="term" value="F:undecaprenyl-diphosphatase activity"/>
    <property type="evidence" value="ECO:0007669"/>
    <property type="project" value="UniProtKB-EC"/>
</dbReference>
<dbReference type="SUPFAM" id="SSF48317">
    <property type="entry name" value="Acid phosphatase/Vanadium-dependent haloperoxidase"/>
    <property type="match status" value="1"/>
</dbReference>
<keyword evidence="4" id="KW-0812">Transmembrane</keyword>
<dbReference type="Pfam" id="PF01569">
    <property type="entry name" value="PAP2"/>
    <property type="match status" value="1"/>
</dbReference>
<evidence type="ECO:0000313" key="6">
    <source>
        <dbReference type="EMBL" id="RZO23851.1"/>
    </source>
</evidence>
<evidence type="ECO:0000313" key="7">
    <source>
        <dbReference type="Proteomes" id="UP000320146"/>
    </source>
</evidence>
<dbReference type="EMBL" id="SHBL01000022">
    <property type="protein sequence ID" value="RZO23851.1"/>
    <property type="molecule type" value="Genomic_DNA"/>
</dbReference>
<feature type="transmembrane region" description="Helical" evidence="4">
    <location>
        <begin position="146"/>
        <end position="165"/>
    </location>
</feature>
<protein>
    <recommendedName>
        <fullName evidence="1">undecaprenyl-diphosphate phosphatase</fullName>
        <ecNumber evidence="1">3.6.1.27</ecNumber>
    </recommendedName>
    <alternativeName>
        <fullName evidence="2">Undecaprenyl pyrophosphate phosphatase</fullName>
    </alternativeName>
</protein>
<evidence type="ECO:0000256" key="2">
    <source>
        <dbReference type="ARBA" id="ARBA00032707"/>
    </source>
</evidence>
<dbReference type="Proteomes" id="UP000320146">
    <property type="component" value="Unassembled WGS sequence"/>
</dbReference>
<dbReference type="SMART" id="SM00014">
    <property type="entry name" value="acidPPc"/>
    <property type="match status" value="1"/>
</dbReference>